<keyword evidence="2" id="KW-0479">Metal-binding</keyword>
<dbReference type="InterPro" id="IPR033803">
    <property type="entry name" value="CBD-like_Golvesin-Xly"/>
</dbReference>
<keyword evidence="5" id="KW-0411">Iron-sulfur</keyword>
<keyword evidence="4" id="KW-0408">Iron</keyword>
<evidence type="ECO:0000256" key="3">
    <source>
        <dbReference type="ARBA" id="ARBA00023002"/>
    </source>
</evidence>
<gene>
    <name evidence="7" type="primary">xly_1</name>
    <name evidence="7" type="ORF">CA12_03410</name>
</gene>
<keyword evidence="7" id="KW-0456">Lyase</keyword>
<evidence type="ECO:0000256" key="2">
    <source>
        <dbReference type="ARBA" id="ARBA00022723"/>
    </source>
</evidence>
<evidence type="ECO:0000256" key="5">
    <source>
        <dbReference type="ARBA" id="ARBA00023014"/>
    </source>
</evidence>
<dbReference type="InterPro" id="IPR036188">
    <property type="entry name" value="FAD/NAD-bd_sf"/>
</dbReference>
<evidence type="ECO:0000256" key="1">
    <source>
        <dbReference type="ARBA" id="ARBA00022485"/>
    </source>
</evidence>
<evidence type="ECO:0000259" key="6">
    <source>
        <dbReference type="Pfam" id="PF25275"/>
    </source>
</evidence>
<dbReference type="Pfam" id="PF25275">
    <property type="entry name" value="Golvesin_C"/>
    <property type="match status" value="1"/>
</dbReference>
<dbReference type="GO" id="GO:0046872">
    <property type="term" value="F:metal ion binding"/>
    <property type="evidence" value="ECO:0007669"/>
    <property type="project" value="UniProtKB-KW"/>
</dbReference>
<dbReference type="GO" id="GO:0047492">
    <property type="term" value="F:xanthan lyase activity"/>
    <property type="evidence" value="ECO:0007669"/>
    <property type="project" value="UniProtKB-EC"/>
</dbReference>
<dbReference type="KEGG" id="acaf:CA12_03410"/>
<sequence>MQLRMTPWIQRVVLTTVLIASAGQRGTAGQEYDADVIVYGATPGGFCAAIAAAREGAAVILLEPTDHVGAMTTGGLSHCDSNQMVRSTVMGLFDEWHTRVVKDYADRGLPAPYDPAVKDQSIWTFEPHVAMRVTRQMLEEAGVTTLTERPLKRVVKDGPRIRSLVAGNDRFRGRVFVDGTYEGDLMAAAGVDWTIGREGREEYGESLAGRQYPKAKMNVDGFDDEGALLPLVTTDDPGPDAAGDRHVMTYSFRLCLTEDPDNRAPLPEPARYDPARFEVVRRALQAGVPVGFDLYPLPGGKLDGNNSIGGQFSLGLVGGGDDWHAADEAGRQQIWEAHKQYTLEFFRFLTTDPAVPAEVRNRYARLGLCKDEFAGYGHFSPALYVRESRRMQGLYVISQKDVLDSPRKDDPIAVSSFPIDSHDCRRLALPDGGVINEGTIFPVRRGKSRQGYAYHVPYRAIAPKPEQCDNLLVPVALSCTHVGVSSLRIEGTWMILGQSAGVAAALTAETDAAVQALPYPKLRERLLAQGQVLELPDVSELPSATGSVAVETLPGIVLDDANARLTGEWGRSTNFQPHVGSGYVFSGRPGDATPGDGGATATFRFQAPQAGEYQFLMSYSAHETRAANVPVSVVSGSHKQEFAVDQTQPLPPGGQFRLVGAVRLEGGVETTVTVSNRQTVGFVIVDALQFLPKDQAASQPTPPSGEAGR</sequence>
<organism evidence="7 8">
    <name type="scientific">Alienimonas californiensis</name>
    <dbReference type="NCBI Taxonomy" id="2527989"/>
    <lineage>
        <taxon>Bacteria</taxon>
        <taxon>Pseudomonadati</taxon>
        <taxon>Planctomycetota</taxon>
        <taxon>Planctomycetia</taxon>
        <taxon>Planctomycetales</taxon>
        <taxon>Planctomycetaceae</taxon>
        <taxon>Alienimonas</taxon>
    </lineage>
</organism>
<dbReference type="InterPro" id="IPR039650">
    <property type="entry name" value="HdrA-like"/>
</dbReference>
<protein>
    <submittedName>
        <fullName evidence="7">Xanthan lyase</fullName>
        <ecNumber evidence="7">4.2.2.12</ecNumber>
    </submittedName>
</protein>
<accession>A0A517P4H5</accession>
<proteinExistence type="predicted"/>
<keyword evidence="3" id="KW-0560">Oxidoreductase</keyword>
<dbReference type="SUPFAM" id="SSF51905">
    <property type="entry name" value="FAD/NAD(P)-binding domain"/>
    <property type="match status" value="1"/>
</dbReference>
<keyword evidence="1" id="KW-0004">4Fe-4S</keyword>
<dbReference type="PANTHER" id="PTHR43498:SF1">
    <property type="entry name" value="COB--COM HETERODISULFIDE REDUCTASE IRON-SULFUR SUBUNIT A"/>
    <property type="match status" value="1"/>
</dbReference>
<name>A0A517P4H5_9PLAN</name>
<dbReference type="AlphaFoldDB" id="A0A517P4H5"/>
<evidence type="ECO:0000313" key="7">
    <source>
        <dbReference type="EMBL" id="QDT14270.1"/>
    </source>
</evidence>
<keyword evidence="8" id="KW-1185">Reference proteome</keyword>
<dbReference type="EMBL" id="CP036265">
    <property type="protein sequence ID" value="QDT14270.1"/>
    <property type="molecule type" value="Genomic_DNA"/>
</dbReference>
<dbReference type="Proteomes" id="UP000318741">
    <property type="component" value="Chromosome"/>
</dbReference>
<dbReference type="Gene3D" id="2.60.120.260">
    <property type="entry name" value="Galactose-binding domain-like"/>
    <property type="match status" value="1"/>
</dbReference>
<dbReference type="GO" id="GO:0016491">
    <property type="term" value="F:oxidoreductase activity"/>
    <property type="evidence" value="ECO:0007669"/>
    <property type="project" value="UniProtKB-KW"/>
</dbReference>
<reference evidence="7 8" key="1">
    <citation type="submission" date="2019-02" db="EMBL/GenBank/DDBJ databases">
        <title>Deep-cultivation of Planctomycetes and their phenomic and genomic characterization uncovers novel biology.</title>
        <authorList>
            <person name="Wiegand S."/>
            <person name="Jogler M."/>
            <person name="Boedeker C."/>
            <person name="Pinto D."/>
            <person name="Vollmers J."/>
            <person name="Rivas-Marin E."/>
            <person name="Kohn T."/>
            <person name="Peeters S.H."/>
            <person name="Heuer A."/>
            <person name="Rast P."/>
            <person name="Oberbeckmann S."/>
            <person name="Bunk B."/>
            <person name="Jeske O."/>
            <person name="Meyerdierks A."/>
            <person name="Storesund J.E."/>
            <person name="Kallscheuer N."/>
            <person name="Luecker S."/>
            <person name="Lage O.M."/>
            <person name="Pohl T."/>
            <person name="Merkel B.J."/>
            <person name="Hornburger P."/>
            <person name="Mueller R.-W."/>
            <person name="Bruemmer F."/>
            <person name="Labrenz M."/>
            <person name="Spormann A.M."/>
            <person name="Op den Camp H."/>
            <person name="Overmann J."/>
            <person name="Amann R."/>
            <person name="Jetten M.S.M."/>
            <person name="Mascher T."/>
            <person name="Medema M.H."/>
            <person name="Devos D.P."/>
            <person name="Kaster A.-K."/>
            <person name="Ovreas L."/>
            <person name="Rohde M."/>
            <person name="Galperin M.Y."/>
            <person name="Jogler C."/>
        </authorList>
    </citation>
    <scope>NUCLEOTIDE SEQUENCE [LARGE SCALE GENOMIC DNA]</scope>
    <source>
        <strain evidence="7 8">CA12</strain>
    </source>
</reference>
<dbReference type="PANTHER" id="PTHR43498">
    <property type="entry name" value="FERREDOXIN:COB-COM HETERODISULFIDE REDUCTASE SUBUNIT A"/>
    <property type="match status" value="1"/>
</dbReference>
<dbReference type="Gene3D" id="3.50.50.60">
    <property type="entry name" value="FAD/NAD(P)-binding domain"/>
    <property type="match status" value="1"/>
</dbReference>
<dbReference type="GO" id="GO:0051539">
    <property type="term" value="F:4 iron, 4 sulfur cluster binding"/>
    <property type="evidence" value="ECO:0007669"/>
    <property type="project" value="UniProtKB-KW"/>
</dbReference>
<dbReference type="EC" id="4.2.2.12" evidence="7"/>
<feature type="domain" description="Golvesin/Xly CBD-like" evidence="6">
    <location>
        <begin position="560"/>
        <end position="690"/>
    </location>
</feature>
<evidence type="ECO:0000256" key="4">
    <source>
        <dbReference type="ARBA" id="ARBA00023004"/>
    </source>
</evidence>
<evidence type="ECO:0000313" key="8">
    <source>
        <dbReference type="Proteomes" id="UP000318741"/>
    </source>
</evidence>
<dbReference type="Pfam" id="PF12831">
    <property type="entry name" value="FAD_oxidored"/>
    <property type="match status" value="1"/>
</dbReference>